<evidence type="ECO:0000256" key="2">
    <source>
        <dbReference type="ARBA" id="ARBA00022692"/>
    </source>
</evidence>
<evidence type="ECO:0000256" key="5">
    <source>
        <dbReference type="SAM" id="Phobius"/>
    </source>
</evidence>
<dbReference type="CDD" id="cd01949">
    <property type="entry name" value="GGDEF"/>
    <property type="match status" value="1"/>
</dbReference>
<dbReference type="PROSITE" id="PS50839">
    <property type="entry name" value="CHASE"/>
    <property type="match status" value="1"/>
</dbReference>
<evidence type="ECO:0000259" key="6">
    <source>
        <dbReference type="PROSITE" id="PS50839"/>
    </source>
</evidence>
<dbReference type="SUPFAM" id="SSF55073">
    <property type="entry name" value="Nucleotide cyclase"/>
    <property type="match status" value="1"/>
</dbReference>
<name>A0ABY1RX70_9GAMM</name>
<evidence type="ECO:0000259" key="7">
    <source>
        <dbReference type="PROSITE" id="PS50887"/>
    </source>
</evidence>
<gene>
    <name evidence="8" type="ORF">SAMN04487964_102152</name>
</gene>
<dbReference type="RefSeq" id="WP_239039430.1">
    <property type="nucleotide sequence ID" value="NZ_BAAAEY010000001.1"/>
</dbReference>
<dbReference type="InterPro" id="IPR043128">
    <property type="entry name" value="Rev_trsase/Diguanyl_cyclase"/>
</dbReference>
<dbReference type="Gene3D" id="3.30.450.350">
    <property type="entry name" value="CHASE domain"/>
    <property type="match status" value="1"/>
</dbReference>
<dbReference type="NCBIfam" id="TIGR00254">
    <property type="entry name" value="GGDEF"/>
    <property type="match status" value="1"/>
</dbReference>
<reference evidence="8 9" key="1">
    <citation type="submission" date="2017-05" db="EMBL/GenBank/DDBJ databases">
        <authorList>
            <person name="Varghese N."/>
            <person name="Submissions S."/>
        </authorList>
    </citation>
    <scope>NUCLEOTIDE SEQUENCE [LARGE SCALE GENOMIC DNA]</scope>
    <source>
        <strain evidence="8 9">CGMCC 1.7287</strain>
    </source>
</reference>
<sequence>MKRTFLRSGLGPEGIYLIVALLLVVGVVLTEYVVGMAKQRAAQIRSMEATALLASMRAQLETEVNSVLYLSRGLLSFVSAYPESTSDRWYELSKEIVREAPLVRNIGLAPDNVMRFVYPLKGNEAAIGLDYRQNKNQWPAVEEAIISGRMKMAGPLKLVQGGLGVIAREPIYFRRDGEKHYWGLASIVIDYDALMLKAGIAESTSGFDISIRGRDGTGETGEVFFGDQAVFVNPVAKMNMVFPGGNWVIAATPVNGASASVVWMRLTAWLLLAALSGVIILIYRLYRLAYWQSLTDTLTGEANRRCLMNRTEHLAQLYPRTGIGFALLFIDLNHFKSVNDTFGHQIGDLLLIAAAKRLRENCRASDTLARNGGDEFILLQPGVGREDVHKLAAKIEELMVVPFEIDGQVLNISASVGYAVFPEDSSECEAVISLADSRMYTRKRNKKALERAEKEANEPLVRV</sequence>
<feature type="transmembrane region" description="Helical" evidence="5">
    <location>
        <begin position="15"/>
        <end position="37"/>
    </location>
</feature>
<dbReference type="Proteomes" id="UP001159257">
    <property type="component" value="Unassembled WGS sequence"/>
</dbReference>
<evidence type="ECO:0000313" key="8">
    <source>
        <dbReference type="EMBL" id="SMR71499.1"/>
    </source>
</evidence>
<dbReference type="EMBL" id="FXWV01000002">
    <property type="protein sequence ID" value="SMR71499.1"/>
    <property type="molecule type" value="Genomic_DNA"/>
</dbReference>
<dbReference type="PANTHER" id="PTHR46663">
    <property type="entry name" value="DIGUANYLATE CYCLASE DGCT-RELATED"/>
    <property type="match status" value="1"/>
</dbReference>
<protein>
    <submittedName>
        <fullName evidence="8">Diguanylate cyclase (GGDEF) domain-containing protein</fullName>
    </submittedName>
</protein>
<dbReference type="SMART" id="SM00267">
    <property type="entry name" value="GGDEF"/>
    <property type="match status" value="1"/>
</dbReference>
<keyword evidence="9" id="KW-1185">Reference proteome</keyword>
<dbReference type="Pfam" id="PF03924">
    <property type="entry name" value="CHASE"/>
    <property type="match status" value="1"/>
</dbReference>
<proteinExistence type="predicted"/>
<dbReference type="SMART" id="SM01079">
    <property type="entry name" value="CHASE"/>
    <property type="match status" value="1"/>
</dbReference>
<feature type="domain" description="CHASE" evidence="6">
    <location>
        <begin position="113"/>
        <end position="250"/>
    </location>
</feature>
<keyword evidence="2 5" id="KW-0812">Transmembrane</keyword>
<dbReference type="PANTHER" id="PTHR46663:SF2">
    <property type="entry name" value="GGDEF DOMAIN-CONTAINING PROTEIN"/>
    <property type="match status" value="1"/>
</dbReference>
<accession>A0ABY1RX70</accession>
<feature type="domain" description="GGDEF" evidence="7">
    <location>
        <begin position="323"/>
        <end position="452"/>
    </location>
</feature>
<comment type="caution">
    <text evidence="8">The sequence shown here is derived from an EMBL/GenBank/DDBJ whole genome shotgun (WGS) entry which is preliminary data.</text>
</comment>
<evidence type="ECO:0000256" key="4">
    <source>
        <dbReference type="ARBA" id="ARBA00023136"/>
    </source>
</evidence>
<evidence type="ECO:0000313" key="9">
    <source>
        <dbReference type="Proteomes" id="UP001159257"/>
    </source>
</evidence>
<dbReference type="PROSITE" id="PS50887">
    <property type="entry name" value="GGDEF"/>
    <property type="match status" value="1"/>
</dbReference>
<evidence type="ECO:0000256" key="3">
    <source>
        <dbReference type="ARBA" id="ARBA00022989"/>
    </source>
</evidence>
<dbReference type="Pfam" id="PF00990">
    <property type="entry name" value="GGDEF"/>
    <property type="match status" value="1"/>
</dbReference>
<dbReference type="InterPro" id="IPR000160">
    <property type="entry name" value="GGDEF_dom"/>
</dbReference>
<feature type="transmembrane region" description="Helical" evidence="5">
    <location>
        <begin position="266"/>
        <end position="286"/>
    </location>
</feature>
<dbReference type="InterPro" id="IPR042240">
    <property type="entry name" value="CHASE_sf"/>
</dbReference>
<comment type="subcellular location">
    <subcellularLocation>
        <location evidence="1">Membrane</location>
    </subcellularLocation>
</comment>
<dbReference type="Gene3D" id="3.30.70.270">
    <property type="match status" value="1"/>
</dbReference>
<keyword evidence="4 5" id="KW-0472">Membrane</keyword>
<dbReference type="InterPro" id="IPR006189">
    <property type="entry name" value="CHASE_dom"/>
</dbReference>
<organism evidence="8 9">
    <name type="scientific">Marinobacterium sediminicola</name>
    <dbReference type="NCBI Taxonomy" id="518898"/>
    <lineage>
        <taxon>Bacteria</taxon>
        <taxon>Pseudomonadati</taxon>
        <taxon>Pseudomonadota</taxon>
        <taxon>Gammaproteobacteria</taxon>
        <taxon>Oceanospirillales</taxon>
        <taxon>Oceanospirillaceae</taxon>
        <taxon>Marinobacterium</taxon>
    </lineage>
</organism>
<keyword evidence="3 5" id="KW-1133">Transmembrane helix</keyword>
<dbReference type="InterPro" id="IPR052163">
    <property type="entry name" value="DGC-Regulatory_Protein"/>
</dbReference>
<dbReference type="InterPro" id="IPR029787">
    <property type="entry name" value="Nucleotide_cyclase"/>
</dbReference>
<evidence type="ECO:0000256" key="1">
    <source>
        <dbReference type="ARBA" id="ARBA00004370"/>
    </source>
</evidence>